<evidence type="ECO:0000256" key="2">
    <source>
        <dbReference type="ARBA" id="ARBA00022729"/>
    </source>
</evidence>
<evidence type="ECO:0000313" key="8">
    <source>
        <dbReference type="Proteomes" id="UP001283361"/>
    </source>
</evidence>
<dbReference type="PANTHER" id="PTHR24034:SF89">
    <property type="entry name" value="COMPLEMENT COMPONENT C1Q RECEPTOR"/>
    <property type="match status" value="1"/>
</dbReference>
<keyword evidence="3" id="KW-0677">Repeat</keyword>
<dbReference type="InterPro" id="IPR000742">
    <property type="entry name" value="EGF"/>
</dbReference>
<protein>
    <recommendedName>
        <fullName evidence="6">EGF-like domain-containing protein</fullName>
    </recommendedName>
</protein>
<accession>A0AAE1CVJ6</accession>
<name>A0AAE1CVJ6_9GAST</name>
<keyword evidence="2" id="KW-0732">Signal</keyword>
<dbReference type="InterPro" id="IPR050751">
    <property type="entry name" value="ECM_structural_protein"/>
</dbReference>
<dbReference type="Pfam" id="PF07645">
    <property type="entry name" value="EGF_CA"/>
    <property type="match status" value="2"/>
</dbReference>
<comment type="caution">
    <text evidence="5">Lacks conserved residue(s) required for the propagation of feature annotation.</text>
</comment>
<dbReference type="EMBL" id="JAWDGP010006603">
    <property type="protein sequence ID" value="KAK3738135.1"/>
    <property type="molecule type" value="Genomic_DNA"/>
</dbReference>
<evidence type="ECO:0000259" key="6">
    <source>
        <dbReference type="PROSITE" id="PS50026"/>
    </source>
</evidence>
<dbReference type="InterPro" id="IPR009030">
    <property type="entry name" value="Growth_fac_rcpt_cys_sf"/>
</dbReference>
<dbReference type="PANTHER" id="PTHR24034">
    <property type="entry name" value="EGF-LIKE DOMAIN-CONTAINING PROTEIN"/>
    <property type="match status" value="1"/>
</dbReference>
<keyword evidence="8" id="KW-1185">Reference proteome</keyword>
<comment type="caution">
    <text evidence="7">The sequence shown here is derived from an EMBL/GenBank/DDBJ whole genome shotgun (WGS) entry which is preliminary data.</text>
</comment>
<evidence type="ECO:0000256" key="1">
    <source>
        <dbReference type="ARBA" id="ARBA00022536"/>
    </source>
</evidence>
<keyword evidence="4" id="KW-1015">Disulfide bond</keyword>
<dbReference type="PROSITE" id="PS01187">
    <property type="entry name" value="EGF_CA"/>
    <property type="match status" value="1"/>
</dbReference>
<dbReference type="Proteomes" id="UP001283361">
    <property type="component" value="Unassembled WGS sequence"/>
</dbReference>
<sequence>MLGTFLCECKDGYSKASSLNCADINECKGNTDGKRHNCSSSTKCDNLPGSFRCECHDGYIQVDSFTCKDIDECQKNNVQTLHNCTFNTACENLPGSFRCTCPDGYRLTDKLYCRAIIPEMLAYTWGNTFLQAASTPGLQEKQCS</sequence>
<dbReference type="CDD" id="cd00054">
    <property type="entry name" value="EGF_CA"/>
    <property type="match status" value="2"/>
</dbReference>
<evidence type="ECO:0000256" key="4">
    <source>
        <dbReference type="ARBA" id="ARBA00023157"/>
    </source>
</evidence>
<dbReference type="PROSITE" id="PS01186">
    <property type="entry name" value="EGF_2"/>
    <property type="match status" value="2"/>
</dbReference>
<dbReference type="PROSITE" id="PS50026">
    <property type="entry name" value="EGF_3"/>
    <property type="match status" value="1"/>
</dbReference>
<evidence type="ECO:0000256" key="3">
    <source>
        <dbReference type="ARBA" id="ARBA00022737"/>
    </source>
</evidence>
<reference evidence="7" key="1">
    <citation type="journal article" date="2023" name="G3 (Bethesda)">
        <title>A reference genome for the long-term kleptoplast-retaining sea slug Elysia crispata morphotype clarki.</title>
        <authorList>
            <person name="Eastman K.E."/>
            <person name="Pendleton A.L."/>
            <person name="Shaikh M.A."/>
            <person name="Suttiyut T."/>
            <person name="Ogas R."/>
            <person name="Tomko P."/>
            <person name="Gavelis G."/>
            <person name="Widhalm J.R."/>
            <person name="Wisecaver J.H."/>
        </authorList>
    </citation>
    <scope>NUCLEOTIDE SEQUENCE</scope>
    <source>
        <strain evidence="7">ECLA1</strain>
    </source>
</reference>
<dbReference type="SUPFAM" id="SSF57184">
    <property type="entry name" value="Growth factor receptor domain"/>
    <property type="match status" value="1"/>
</dbReference>
<dbReference type="SMART" id="SM00179">
    <property type="entry name" value="EGF_CA"/>
    <property type="match status" value="2"/>
</dbReference>
<dbReference type="GO" id="GO:0005509">
    <property type="term" value="F:calcium ion binding"/>
    <property type="evidence" value="ECO:0007669"/>
    <property type="project" value="InterPro"/>
</dbReference>
<proteinExistence type="predicted"/>
<dbReference type="SMART" id="SM00181">
    <property type="entry name" value="EGF"/>
    <property type="match status" value="2"/>
</dbReference>
<dbReference type="AlphaFoldDB" id="A0AAE1CVJ6"/>
<evidence type="ECO:0000256" key="5">
    <source>
        <dbReference type="PROSITE-ProRule" id="PRU00076"/>
    </source>
</evidence>
<keyword evidence="1 5" id="KW-0245">EGF-like domain</keyword>
<dbReference type="PROSITE" id="PS00010">
    <property type="entry name" value="ASX_HYDROXYL"/>
    <property type="match status" value="2"/>
</dbReference>
<dbReference type="InterPro" id="IPR049883">
    <property type="entry name" value="NOTCH1_EGF-like"/>
</dbReference>
<dbReference type="InterPro" id="IPR018097">
    <property type="entry name" value="EGF_Ca-bd_CS"/>
</dbReference>
<feature type="domain" description="EGF-like" evidence="6">
    <location>
        <begin position="69"/>
        <end position="114"/>
    </location>
</feature>
<organism evidence="7 8">
    <name type="scientific">Elysia crispata</name>
    <name type="common">lettuce slug</name>
    <dbReference type="NCBI Taxonomy" id="231223"/>
    <lineage>
        <taxon>Eukaryota</taxon>
        <taxon>Metazoa</taxon>
        <taxon>Spiralia</taxon>
        <taxon>Lophotrochozoa</taxon>
        <taxon>Mollusca</taxon>
        <taxon>Gastropoda</taxon>
        <taxon>Heterobranchia</taxon>
        <taxon>Euthyneura</taxon>
        <taxon>Panpulmonata</taxon>
        <taxon>Sacoglossa</taxon>
        <taxon>Placobranchoidea</taxon>
        <taxon>Plakobranchidae</taxon>
        <taxon>Elysia</taxon>
    </lineage>
</organism>
<dbReference type="FunFam" id="2.10.25.10:FF:000038">
    <property type="entry name" value="Fibrillin 2"/>
    <property type="match status" value="2"/>
</dbReference>
<dbReference type="InterPro" id="IPR000152">
    <property type="entry name" value="EGF-type_Asp/Asn_hydroxyl_site"/>
</dbReference>
<gene>
    <name evidence="7" type="ORF">RRG08_027748</name>
</gene>
<dbReference type="InterPro" id="IPR001881">
    <property type="entry name" value="EGF-like_Ca-bd_dom"/>
</dbReference>
<dbReference type="Gene3D" id="2.10.25.10">
    <property type="entry name" value="Laminin"/>
    <property type="match status" value="3"/>
</dbReference>
<evidence type="ECO:0000313" key="7">
    <source>
        <dbReference type="EMBL" id="KAK3738135.1"/>
    </source>
</evidence>